<reference evidence="2 3" key="1">
    <citation type="journal article" date="2014" name="Genome Biol. Evol.">
        <title>The secreted proteins of Achlya hypogyna and Thraustotheca clavata identify the ancestral oomycete secretome and reveal gene acquisitions by horizontal gene transfer.</title>
        <authorList>
            <person name="Misner I."/>
            <person name="Blouin N."/>
            <person name="Leonard G."/>
            <person name="Richards T.A."/>
            <person name="Lane C.E."/>
        </authorList>
    </citation>
    <scope>NUCLEOTIDE SEQUENCE [LARGE SCALE GENOMIC DNA]</scope>
    <source>
        <strain evidence="2 3">ATCC 48635</strain>
    </source>
</reference>
<feature type="region of interest" description="Disordered" evidence="1">
    <location>
        <begin position="109"/>
        <end position="168"/>
    </location>
</feature>
<feature type="region of interest" description="Disordered" evidence="1">
    <location>
        <begin position="19"/>
        <end position="39"/>
    </location>
</feature>
<evidence type="ECO:0000313" key="3">
    <source>
        <dbReference type="Proteomes" id="UP000243579"/>
    </source>
</evidence>
<keyword evidence="3" id="KW-1185">Reference proteome</keyword>
<proteinExistence type="predicted"/>
<dbReference type="EMBL" id="JNBR01000361">
    <property type="protein sequence ID" value="OQR94479.1"/>
    <property type="molecule type" value="Genomic_DNA"/>
</dbReference>
<name>A0A1V9Z925_ACHHY</name>
<organism evidence="2 3">
    <name type="scientific">Achlya hypogyna</name>
    <name type="common">Oomycete</name>
    <name type="synonym">Protoachlya hypogyna</name>
    <dbReference type="NCBI Taxonomy" id="1202772"/>
    <lineage>
        <taxon>Eukaryota</taxon>
        <taxon>Sar</taxon>
        <taxon>Stramenopiles</taxon>
        <taxon>Oomycota</taxon>
        <taxon>Saprolegniomycetes</taxon>
        <taxon>Saprolegniales</taxon>
        <taxon>Achlyaceae</taxon>
        <taxon>Achlya</taxon>
    </lineage>
</organism>
<sequence length="168" mass="18350">MIQRLNLVPDRIRLAKLMSDDDSSESERSARVGGIPRDLTSPDFDRILNHKVKGSACDDRTTESKLLVDSATVVTRVTSNEYEDAPQDVYITDSKTSRGIGGSLHALIFGKSNNSKRSAPPPSPPTTLRHDATKTNPSAIVRKPHKSWEAPDPILAPADEETSIEAFS</sequence>
<comment type="caution">
    <text evidence="2">The sequence shown here is derived from an EMBL/GenBank/DDBJ whole genome shotgun (WGS) entry which is preliminary data.</text>
</comment>
<dbReference type="OrthoDB" id="78738at2759"/>
<dbReference type="AlphaFoldDB" id="A0A1V9Z925"/>
<gene>
    <name evidence="2" type="ORF">ACHHYP_01210</name>
</gene>
<dbReference type="Proteomes" id="UP000243579">
    <property type="component" value="Unassembled WGS sequence"/>
</dbReference>
<feature type="compositionally biased region" description="Acidic residues" evidence="1">
    <location>
        <begin position="158"/>
        <end position="168"/>
    </location>
</feature>
<evidence type="ECO:0000256" key="1">
    <source>
        <dbReference type="SAM" id="MobiDB-lite"/>
    </source>
</evidence>
<evidence type="ECO:0000313" key="2">
    <source>
        <dbReference type="EMBL" id="OQR94479.1"/>
    </source>
</evidence>
<accession>A0A1V9Z925</accession>
<protein>
    <submittedName>
        <fullName evidence="2">Uncharacterized protein</fullName>
    </submittedName>
</protein>